<dbReference type="PANTHER" id="PTHR21472">
    <property type="entry name" value="ENDONUCLEASE DOMAIN-CONTAINING 1 PROTEIN ENDOD1"/>
    <property type="match status" value="1"/>
</dbReference>
<proteinExistence type="predicted"/>
<dbReference type="SMART" id="SM00892">
    <property type="entry name" value="Endonuclease_NS"/>
    <property type="match status" value="1"/>
</dbReference>
<sequence>MIINLGIIYLLLIISYCNQFANAQFCSGNGLTGCACNFIKACAWNDGKRNFEVIKGYTPADLKRFLPSGLEVFAKDKTKITEICEPGSIGIFYDCKNRIPLAATIVVTAKQYESGYKRVGSFKGSKNIDPYFQQNDDDYAEASKRIPCYNTQGSTAMFVEKDWFLKLTGQNCLPGTACKAGIAKSPVDRGHLVAAHYGLGPPGNDRIEETSVFTNAVPQFAKPNRGRWNKFEGKVILWARENCRGRPVHIIVGSIPSTFAANKNRFFGLQGFSDYFSDIEGYRVNVPAYLWTAACCYSPGSFTKSTFFIAKNQPGTELGRPKTFNELFSFIGDRPSGPAKNVKLFPQWPDCHDDTNLVEIIY</sequence>
<dbReference type="InterPro" id="IPR044929">
    <property type="entry name" value="DNA/RNA_non-sp_Endonuclease_sf"/>
</dbReference>
<gene>
    <name evidence="2" type="ORF">PACLA_8A087368</name>
</gene>
<dbReference type="SUPFAM" id="SSF54060">
    <property type="entry name" value="His-Me finger endonucleases"/>
    <property type="match status" value="1"/>
</dbReference>
<evidence type="ECO:0000313" key="2">
    <source>
        <dbReference type="EMBL" id="CAB3979358.1"/>
    </source>
</evidence>
<dbReference type="InterPro" id="IPR001604">
    <property type="entry name" value="Endo_G_ENPP1-like_dom"/>
</dbReference>
<dbReference type="OrthoDB" id="5980635at2759"/>
<dbReference type="InterPro" id="IPR039015">
    <property type="entry name" value="ENDOD1"/>
</dbReference>
<dbReference type="Proteomes" id="UP001152795">
    <property type="component" value="Unassembled WGS sequence"/>
</dbReference>
<protein>
    <submittedName>
        <fullName evidence="2">Endonuclease domain-containing 1 -like</fullName>
    </submittedName>
</protein>
<dbReference type="GO" id="GO:0004519">
    <property type="term" value="F:endonuclease activity"/>
    <property type="evidence" value="ECO:0007669"/>
    <property type="project" value="UniProtKB-KW"/>
</dbReference>
<keyword evidence="2" id="KW-0378">Hydrolase</keyword>
<keyword evidence="3" id="KW-1185">Reference proteome</keyword>
<feature type="domain" description="DNA/RNA non-specific endonuclease/pyrophosphatase/phosphodiesterase" evidence="1">
    <location>
        <begin position="108"/>
        <end position="337"/>
    </location>
</feature>
<dbReference type="GO" id="GO:0046872">
    <property type="term" value="F:metal ion binding"/>
    <property type="evidence" value="ECO:0007669"/>
    <property type="project" value="InterPro"/>
</dbReference>
<accession>A0A6S7FJA7</accession>
<reference evidence="2" key="1">
    <citation type="submission" date="2020-04" db="EMBL/GenBank/DDBJ databases">
        <authorList>
            <person name="Alioto T."/>
            <person name="Alioto T."/>
            <person name="Gomez Garrido J."/>
        </authorList>
    </citation>
    <scope>NUCLEOTIDE SEQUENCE</scope>
    <source>
        <strain evidence="2">A484AB</strain>
    </source>
</reference>
<name>A0A6S7FJA7_PARCT</name>
<dbReference type="Pfam" id="PF01223">
    <property type="entry name" value="Endonuclease_NS"/>
    <property type="match status" value="1"/>
</dbReference>
<keyword evidence="2" id="KW-0255">Endonuclease</keyword>
<organism evidence="2 3">
    <name type="scientific">Paramuricea clavata</name>
    <name type="common">Red gorgonian</name>
    <name type="synonym">Violescent sea-whip</name>
    <dbReference type="NCBI Taxonomy" id="317549"/>
    <lineage>
        <taxon>Eukaryota</taxon>
        <taxon>Metazoa</taxon>
        <taxon>Cnidaria</taxon>
        <taxon>Anthozoa</taxon>
        <taxon>Octocorallia</taxon>
        <taxon>Malacalcyonacea</taxon>
        <taxon>Plexauridae</taxon>
        <taxon>Paramuricea</taxon>
    </lineage>
</organism>
<dbReference type="PANTHER" id="PTHR21472:SF26">
    <property type="entry name" value="ENDONUCLEASE DOMAIN CONTAINING 1"/>
    <property type="match status" value="1"/>
</dbReference>
<dbReference type="GO" id="GO:0016787">
    <property type="term" value="F:hydrolase activity"/>
    <property type="evidence" value="ECO:0007669"/>
    <property type="project" value="InterPro"/>
</dbReference>
<keyword evidence="2" id="KW-0540">Nuclease</keyword>
<dbReference type="Gene3D" id="3.40.570.10">
    <property type="entry name" value="Extracellular Endonuclease, subunit A"/>
    <property type="match status" value="1"/>
</dbReference>
<dbReference type="GO" id="GO:0003676">
    <property type="term" value="F:nucleic acid binding"/>
    <property type="evidence" value="ECO:0007669"/>
    <property type="project" value="InterPro"/>
</dbReference>
<comment type="caution">
    <text evidence="2">The sequence shown here is derived from an EMBL/GenBank/DDBJ whole genome shotgun (WGS) entry which is preliminary data.</text>
</comment>
<evidence type="ECO:0000313" key="3">
    <source>
        <dbReference type="Proteomes" id="UP001152795"/>
    </source>
</evidence>
<dbReference type="EMBL" id="CACRXK020000189">
    <property type="protein sequence ID" value="CAB3979358.1"/>
    <property type="molecule type" value="Genomic_DNA"/>
</dbReference>
<dbReference type="AlphaFoldDB" id="A0A6S7FJA7"/>
<dbReference type="InterPro" id="IPR044925">
    <property type="entry name" value="His-Me_finger_sf"/>
</dbReference>
<evidence type="ECO:0000259" key="1">
    <source>
        <dbReference type="SMART" id="SM00892"/>
    </source>
</evidence>